<proteinExistence type="predicted"/>
<dbReference type="RefSeq" id="WP_004534846.1">
    <property type="nucleotide sequence ID" value="NZ_AP028071.1"/>
</dbReference>
<reference evidence="2 3" key="1">
    <citation type="submission" date="2017-11" db="EMBL/GenBank/DDBJ databases">
        <title>Molecular characterization of Burkholderia pseudomallei and closely related isolates from Vietnam.</title>
        <authorList>
            <person name="Ustinov D.V."/>
            <person name="Antonov A.S."/>
            <person name="Avdusheva E.F."/>
            <person name="Shpak I.M."/>
            <person name="Zakharova I.B."/>
            <person name="Thi L.A."/>
            <person name="Teteryatnikova N."/>
            <person name="Lopasteyskaya Y.A."/>
            <person name="Kuzyutina J.A."/>
            <person name="Ngo T.N."/>
            <person name="Victorov D.V."/>
        </authorList>
    </citation>
    <scope>NUCLEOTIDE SEQUENCE [LARGE SCALE GENOMIC DNA]</scope>
    <source>
        <strain evidence="2 3">V1512</strain>
    </source>
</reference>
<evidence type="ECO:0000313" key="3">
    <source>
        <dbReference type="Proteomes" id="UP000231878"/>
    </source>
</evidence>
<dbReference type="GeneID" id="93064669"/>
<feature type="region of interest" description="Disordered" evidence="1">
    <location>
        <begin position="43"/>
        <end position="123"/>
    </location>
</feature>
<accession>A0AAX0UIG9</accession>
<name>A0AAX0UIG9_BURPE</name>
<comment type="caution">
    <text evidence="2">The sequence shown here is derived from an EMBL/GenBank/DDBJ whole genome shotgun (WGS) entry which is preliminary data.</text>
</comment>
<dbReference type="Proteomes" id="UP000231878">
    <property type="component" value="Unassembled WGS sequence"/>
</dbReference>
<organism evidence="2 3">
    <name type="scientific">Burkholderia pseudomallei</name>
    <name type="common">Pseudomonas pseudomallei</name>
    <dbReference type="NCBI Taxonomy" id="28450"/>
    <lineage>
        <taxon>Bacteria</taxon>
        <taxon>Pseudomonadati</taxon>
        <taxon>Pseudomonadota</taxon>
        <taxon>Betaproteobacteria</taxon>
        <taxon>Burkholderiales</taxon>
        <taxon>Burkholderiaceae</taxon>
        <taxon>Burkholderia</taxon>
        <taxon>pseudomallei group</taxon>
    </lineage>
</organism>
<protein>
    <submittedName>
        <fullName evidence="2">Uncharacterized protein</fullName>
    </submittedName>
</protein>
<dbReference type="EMBL" id="PHRB01000001">
    <property type="protein sequence ID" value="PJO67802.1"/>
    <property type="molecule type" value="Genomic_DNA"/>
</dbReference>
<dbReference type="AlphaFoldDB" id="A0AAX0UIG9"/>
<gene>
    <name evidence="2" type="ORF">CWD88_00415</name>
</gene>
<evidence type="ECO:0000313" key="2">
    <source>
        <dbReference type="EMBL" id="PJO67802.1"/>
    </source>
</evidence>
<evidence type="ECO:0000256" key="1">
    <source>
        <dbReference type="SAM" id="MobiDB-lite"/>
    </source>
</evidence>
<sequence>MAVNGDDFRRIAARRSHAMNGNRRIIRDRGGAIGQARRVRYPARYPFDARGNHACAGDRSKKQPPEQPPTTQAADRAARPGRPARRYGGPGRHGTDPTDPTNATRDPHTPQAPPVGRNRAVAV</sequence>